<reference evidence="3" key="1">
    <citation type="submission" date="2020-06" db="EMBL/GenBank/DDBJ databases">
        <title>Lateral gene transfer of anion-conducting channel rhodopsins between green algae and giant viruses.</title>
        <authorList>
            <person name="Rozenberg A."/>
            <person name="Oppermann J."/>
            <person name="Wietek J."/>
            <person name="Fernandez Lahore R.G."/>
            <person name="Sandaa R.-A."/>
            <person name="Bratbak G."/>
            <person name="Hegemann P."/>
            <person name="Beja O."/>
        </authorList>
    </citation>
    <scope>NUCLEOTIDE SEQUENCE</scope>
    <source>
        <strain evidence="3">01B</strain>
    </source>
</reference>
<name>A0A7L9AXN2_POV01</name>
<proteinExistence type="predicted"/>
<protein>
    <recommendedName>
        <fullName evidence="2">Cas12f1-like TNB domain-containing protein</fullName>
    </recommendedName>
</protein>
<sequence length="87" mass="9958">MNNRGLVIAPTKTDCVDSDLTSSNTSLSHLEKESLFWMKTTTNPQNRNLLRCSNCDLTIDRDFNGARNIYLKYMGERTNTLKESKLI</sequence>
<organism evidence="3">
    <name type="scientific">Pyramimonas orientalis virus</name>
    <name type="common">PoV01</name>
    <dbReference type="NCBI Taxonomy" id="455367"/>
    <lineage>
        <taxon>Viruses</taxon>
        <taxon>Varidnaviria</taxon>
        <taxon>Bamfordvirae</taxon>
        <taxon>Nucleocytoviricota</taxon>
        <taxon>Megaviricetes</taxon>
        <taxon>Imitervirales</taxon>
        <taxon>Allomimiviridae</taxon>
        <taxon>Heliosvirus</taxon>
        <taxon>Heliosvirus raunefjordenense</taxon>
    </lineage>
</organism>
<gene>
    <name evidence="3" type="ORF">HWQ62_00222</name>
</gene>
<accession>A0A7L9AXN2</accession>
<evidence type="ECO:0000259" key="2">
    <source>
        <dbReference type="Pfam" id="PF07282"/>
    </source>
</evidence>
<dbReference type="GO" id="GO:0003677">
    <property type="term" value="F:DNA binding"/>
    <property type="evidence" value="ECO:0007669"/>
    <property type="project" value="UniProtKB-KW"/>
</dbReference>
<evidence type="ECO:0000313" key="3">
    <source>
        <dbReference type="EMBL" id="QOI90359.1"/>
    </source>
</evidence>
<feature type="domain" description="Cas12f1-like TNB" evidence="2">
    <location>
        <begin position="39"/>
        <end position="69"/>
    </location>
</feature>
<evidence type="ECO:0000256" key="1">
    <source>
        <dbReference type="ARBA" id="ARBA00023125"/>
    </source>
</evidence>
<dbReference type="InterPro" id="IPR010095">
    <property type="entry name" value="Cas12f1-like_TNB"/>
</dbReference>
<organismHost>
    <name type="scientific">Pyramimonas plurioculata</name>
    <dbReference type="NCBI Taxonomy" id="36893"/>
</organismHost>
<keyword evidence="1" id="KW-0238">DNA-binding</keyword>
<dbReference type="EMBL" id="MT663535">
    <property type="protein sequence ID" value="QOI90359.1"/>
    <property type="molecule type" value="Genomic_DNA"/>
</dbReference>
<dbReference type="Pfam" id="PF07282">
    <property type="entry name" value="Cas12f1-like_TNB"/>
    <property type="match status" value="1"/>
</dbReference>